<dbReference type="AlphaFoldDB" id="A0ABD5CBZ1"/>
<feature type="compositionally biased region" description="Polar residues" evidence="1">
    <location>
        <begin position="1"/>
        <end position="16"/>
    </location>
</feature>
<reference evidence="2 3" key="1">
    <citation type="submission" date="2023-08" db="EMBL/GenBank/DDBJ databases">
        <title>Genome sequencing of plant associated microbes to promote plant fitness in Sorghum bicolor and Oryza sativa.</title>
        <authorList>
            <person name="Coleman-Derr D."/>
        </authorList>
    </citation>
    <scope>NUCLEOTIDE SEQUENCE [LARGE SCALE GENOMIC DNA]</scope>
    <source>
        <strain evidence="2 3">SLBN-33</strain>
    </source>
</reference>
<evidence type="ECO:0000313" key="3">
    <source>
        <dbReference type="Proteomes" id="UP001245184"/>
    </source>
</evidence>
<accession>A0ABD5CBZ1</accession>
<dbReference type="RefSeq" id="WP_006052258.1">
    <property type="nucleotide sequence ID" value="NZ_ATXV01000017.1"/>
</dbReference>
<protein>
    <submittedName>
        <fullName evidence="2">Uncharacterized protein</fullName>
    </submittedName>
</protein>
<dbReference type="Proteomes" id="UP001245184">
    <property type="component" value="Unassembled WGS sequence"/>
</dbReference>
<dbReference type="GeneID" id="97003081"/>
<name>A0ABD5CBZ1_9BURK</name>
<evidence type="ECO:0000256" key="1">
    <source>
        <dbReference type="SAM" id="MobiDB-lite"/>
    </source>
</evidence>
<dbReference type="KEGG" id="pgp:CUJ91_16310"/>
<evidence type="ECO:0000313" key="2">
    <source>
        <dbReference type="EMBL" id="MDR6202411.1"/>
    </source>
</evidence>
<sequence>MTVPSNLNSTHFSSIAPTKATEKPASNGSSAATSGSGSGNAQAKGSATQPQPQPSVPAGLVGHHVNTTA</sequence>
<feature type="region of interest" description="Disordered" evidence="1">
    <location>
        <begin position="1"/>
        <end position="69"/>
    </location>
</feature>
<proteinExistence type="predicted"/>
<dbReference type="EMBL" id="JAVIZN010000002">
    <property type="protein sequence ID" value="MDR6202411.1"/>
    <property type="molecule type" value="Genomic_DNA"/>
</dbReference>
<gene>
    <name evidence="2" type="ORF">QF025_001131</name>
</gene>
<feature type="compositionally biased region" description="Low complexity" evidence="1">
    <location>
        <begin position="25"/>
        <end position="41"/>
    </location>
</feature>
<comment type="caution">
    <text evidence="2">The sequence shown here is derived from an EMBL/GenBank/DDBJ whole genome shotgun (WGS) entry which is preliminary data.</text>
</comment>
<organism evidence="2 3">
    <name type="scientific">Paraburkholderia graminis</name>
    <dbReference type="NCBI Taxonomy" id="60548"/>
    <lineage>
        <taxon>Bacteria</taxon>
        <taxon>Pseudomonadati</taxon>
        <taxon>Pseudomonadota</taxon>
        <taxon>Betaproteobacteria</taxon>
        <taxon>Burkholderiales</taxon>
        <taxon>Burkholderiaceae</taxon>
        <taxon>Paraburkholderia</taxon>
    </lineage>
</organism>